<evidence type="ECO:0000313" key="1">
    <source>
        <dbReference type="EMBL" id="CAA6825599.1"/>
    </source>
</evidence>
<accession>A0A6S6UF26</accession>
<gene>
    <name evidence="1" type="ORF">HELGO_WM7387</name>
</gene>
<dbReference type="EMBL" id="CACVAU010000084">
    <property type="protein sequence ID" value="CAA6825599.1"/>
    <property type="molecule type" value="Genomic_DNA"/>
</dbReference>
<dbReference type="AlphaFoldDB" id="A0A6S6UF26"/>
<sequence>MIYNEWYEEHAKKHAAIMKKLEGLDEYDIVQYFIFENMVEKEPDFCELYATNTKCHEMYELNCYMCGCPHFRFNKAPKQEEELEFHSICSISSKRGRRTVREVGDVAEVHQDCSGCTIPHGEQYIFSNFDEDWRAMMKNVKNLDL</sequence>
<proteinExistence type="predicted"/>
<protein>
    <submittedName>
        <fullName evidence="1">Uncharacterized protein</fullName>
    </submittedName>
</protein>
<name>A0A6S6UF26_9BACT</name>
<organism evidence="1">
    <name type="scientific">uncultured Sulfurovum sp</name>
    <dbReference type="NCBI Taxonomy" id="269237"/>
    <lineage>
        <taxon>Bacteria</taxon>
        <taxon>Pseudomonadati</taxon>
        <taxon>Campylobacterota</taxon>
        <taxon>Epsilonproteobacteria</taxon>
        <taxon>Campylobacterales</taxon>
        <taxon>Sulfurovaceae</taxon>
        <taxon>Sulfurovum</taxon>
        <taxon>environmental samples</taxon>
    </lineage>
</organism>
<reference evidence="1" key="1">
    <citation type="submission" date="2020-01" db="EMBL/GenBank/DDBJ databases">
        <authorList>
            <person name="Meier V. D."/>
            <person name="Meier V D."/>
        </authorList>
    </citation>
    <scope>NUCLEOTIDE SEQUENCE</scope>
    <source>
        <strain evidence="1">HLG_WM_MAG_05</strain>
    </source>
</reference>